<protein>
    <recommendedName>
        <fullName evidence="1">Macrodomain effector MavL domain-containing protein</fullName>
    </recommendedName>
</protein>
<keyword evidence="3" id="KW-1185">Reference proteome</keyword>
<sequence length="362" mass="39926">MSNTMSDTRRYTVLLSDLTAQRIQQYAQDLRADRDQPGARLADVLGSAGAPDHLVPMLQALFLTRKPQIFAESAVCGDGSDWSLRELGLLGDISVAMPVQVHDDGTHRQPNIHAEPLEATLLFTPGALLDNGNYCAPADWNEVVRDNALHGPGFVQLYERRLLPVLLHADQEAARRGRRALITVPGLGCGQFAGEFKGQIEPHLIAALKALLHKHAARLTHVALVRFDPYRSTPDSQDQFGATMLRVRALQDHPDTPQLCAPRDYEEAGDDFSDCDLFSVVAWDHVSWPGNDFYGGSRSTDDGVKAAATTAMHQMTGVEGQYDTRRFMYRPPAEFTNWEAVIKKNGLCFTVTAAQVCVHPLD</sequence>
<evidence type="ECO:0000313" key="3">
    <source>
        <dbReference type="Proteomes" id="UP000026714"/>
    </source>
</evidence>
<dbReference type="Pfam" id="PF24754">
    <property type="entry name" value="MavL"/>
    <property type="match status" value="1"/>
</dbReference>
<dbReference type="RefSeq" id="WP_051631755.1">
    <property type="nucleotide sequence ID" value="NZ_AZRA01000038.1"/>
</dbReference>
<dbReference type="eggNOG" id="ENOG502Z7Q5">
    <property type="taxonomic scope" value="Bacteria"/>
</dbReference>
<dbReference type="Proteomes" id="UP000026714">
    <property type="component" value="Unassembled WGS sequence"/>
</dbReference>
<dbReference type="InterPro" id="IPR057098">
    <property type="entry name" value="MavL"/>
</dbReference>
<reference evidence="2 3" key="1">
    <citation type="journal article" date="2014" name="FEMS Microbiol. Ecol.">
        <title>Sphaerotilus natans encrusted with nanoball-shaped Fe(III) oxide minerals formed by nitrate-reducing mixotrophic Fe(II) oxidation.</title>
        <authorList>
            <person name="Park S."/>
            <person name="Kim D.H."/>
            <person name="Lee J.H."/>
            <person name="Hur H.G."/>
        </authorList>
    </citation>
    <scope>NUCLEOTIDE SEQUENCE [LARGE SCALE GENOMIC DNA]</scope>
    <source>
        <strain evidence="2 3">DSM 6575</strain>
    </source>
</reference>
<accession>A0A059KN64</accession>
<evidence type="ECO:0000313" key="2">
    <source>
        <dbReference type="EMBL" id="KDB52901.1"/>
    </source>
</evidence>
<feature type="domain" description="Macrodomain effector MavL" evidence="1">
    <location>
        <begin position="11"/>
        <end position="335"/>
    </location>
</feature>
<organism evidence="2 3">
    <name type="scientific">Sphaerotilus natans subsp. natans DSM 6575</name>
    <dbReference type="NCBI Taxonomy" id="1286631"/>
    <lineage>
        <taxon>Bacteria</taxon>
        <taxon>Pseudomonadati</taxon>
        <taxon>Pseudomonadota</taxon>
        <taxon>Betaproteobacteria</taxon>
        <taxon>Burkholderiales</taxon>
        <taxon>Sphaerotilaceae</taxon>
        <taxon>Sphaerotilus</taxon>
    </lineage>
</organism>
<proteinExistence type="predicted"/>
<dbReference type="AlphaFoldDB" id="A0A059KN64"/>
<name>A0A059KN64_9BURK</name>
<dbReference type="PATRIC" id="fig|1286631.3.peg.1485"/>
<evidence type="ECO:0000259" key="1">
    <source>
        <dbReference type="Pfam" id="PF24754"/>
    </source>
</evidence>
<dbReference type="STRING" id="34103.SAMN05421778_13217"/>
<dbReference type="EMBL" id="AZRA01000038">
    <property type="protein sequence ID" value="KDB52901.1"/>
    <property type="molecule type" value="Genomic_DNA"/>
</dbReference>
<gene>
    <name evidence="2" type="ORF">X805_15050</name>
</gene>
<comment type="caution">
    <text evidence="2">The sequence shown here is derived from an EMBL/GenBank/DDBJ whole genome shotgun (WGS) entry which is preliminary data.</text>
</comment>